<dbReference type="AlphaFoldDB" id="A0A1G2V1B1"/>
<dbReference type="Gene3D" id="3.30.420.40">
    <property type="match status" value="2"/>
</dbReference>
<feature type="binding site" evidence="6">
    <location>
        <position position="200"/>
    </location>
    <ligand>
        <name>substrate</name>
    </ligand>
</feature>
<dbReference type="InterPro" id="IPR043129">
    <property type="entry name" value="ATPase_NBD"/>
</dbReference>
<feature type="domain" description="Gcp-like" evidence="7">
    <location>
        <begin position="30"/>
        <end position="361"/>
    </location>
</feature>
<dbReference type="PRINTS" id="PR00789">
    <property type="entry name" value="OSIALOPTASE"/>
</dbReference>
<comment type="catalytic activity">
    <reaction evidence="5 6">
        <text>L-threonylcarbamoyladenylate + adenosine(37) in tRNA = N(6)-L-threonylcarbamoyladenosine(37) in tRNA + AMP + H(+)</text>
        <dbReference type="Rhea" id="RHEA:37059"/>
        <dbReference type="Rhea" id="RHEA-COMP:10162"/>
        <dbReference type="Rhea" id="RHEA-COMP:10163"/>
        <dbReference type="ChEBI" id="CHEBI:15378"/>
        <dbReference type="ChEBI" id="CHEBI:73682"/>
        <dbReference type="ChEBI" id="CHEBI:74411"/>
        <dbReference type="ChEBI" id="CHEBI:74418"/>
        <dbReference type="ChEBI" id="CHEBI:456215"/>
        <dbReference type="EC" id="2.3.1.234"/>
    </reaction>
</comment>
<organism evidence="8 9">
    <name type="scientific">Candidatus Zambryskibacteria bacterium RIFOXYC1_FULL_39_10</name>
    <dbReference type="NCBI Taxonomy" id="1802779"/>
    <lineage>
        <taxon>Bacteria</taxon>
        <taxon>Candidatus Zambryskiibacteriota</taxon>
    </lineage>
</organism>
<dbReference type="HAMAP" id="MF_01445">
    <property type="entry name" value="TsaD"/>
    <property type="match status" value="1"/>
</dbReference>
<feature type="binding site" evidence="6">
    <location>
        <position position="326"/>
    </location>
    <ligand>
        <name>substrate</name>
    </ligand>
</feature>
<comment type="caution">
    <text evidence="8">The sequence shown here is derived from an EMBL/GenBank/DDBJ whole genome shotgun (WGS) entry which is preliminary data.</text>
</comment>
<feature type="binding site" evidence="6">
    <location>
        <position position="187"/>
    </location>
    <ligand>
        <name>substrate</name>
    </ligand>
</feature>
<keyword evidence="3 6" id="KW-0479">Metal-binding</keyword>
<sequence length="387" mass="42288">MIILGIETSCDETAVSVVEAEGGLEDLRFKVLGSAVNSQIEMHREFGGVVPNIAKREHLKNLPLVLTEALKEAGLIFNFQFSIFNSENPRIDLIAVTVGPGLEPALWAGIKFAEELGHKWNIPVIGTNHMEGHIASVLFSKTEASFGFPAVALLVSGGHTELIYLNNWLEKEKIGHTLDDAVGEAFDKVARMLGLPYPGGPEISALAEKARNSNIEIRDIKFPRPMLHSGNLNFSFSGLKTAVLYYIRGITHPKSLSYHKRGTFGEPPSLVVGEGGLGDELSDLQKMEIAREFEDAVIETLLTKTKKAIDQYNPKTLIIGGGVIANKALRENLLNLEKDYPELKILIPEKSLTTDNATMIAAAGYIEYLREGGNKELKAQGNLDISS</sequence>
<name>A0A1G2V1B1_9BACT</name>
<dbReference type="GO" id="GO:0061711">
    <property type="term" value="F:tRNA N(6)-L-threonylcarbamoyladenine synthase activity"/>
    <property type="evidence" value="ECO:0007669"/>
    <property type="project" value="UniProtKB-EC"/>
</dbReference>
<keyword evidence="6" id="KW-0963">Cytoplasm</keyword>
<keyword evidence="6" id="KW-0408">Iron</keyword>
<evidence type="ECO:0000256" key="6">
    <source>
        <dbReference type="HAMAP-Rule" id="MF_01445"/>
    </source>
</evidence>
<comment type="cofactor">
    <cofactor evidence="6">
        <name>Fe(2+)</name>
        <dbReference type="ChEBI" id="CHEBI:29033"/>
    </cofactor>
    <text evidence="6">Binds 1 Fe(2+) ion per subunit.</text>
</comment>
<dbReference type="SUPFAM" id="SSF53067">
    <property type="entry name" value="Actin-like ATPase domain"/>
    <property type="match status" value="2"/>
</dbReference>
<dbReference type="EC" id="2.3.1.234" evidence="6"/>
<protein>
    <recommendedName>
        <fullName evidence="6">tRNA N6-adenosine threonylcarbamoyltransferase</fullName>
        <ecNumber evidence="6">2.3.1.234</ecNumber>
    </recommendedName>
    <alternativeName>
        <fullName evidence="6">N6-L-threonylcarbamoyladenine synthase</fullName>
        <shortName evidence="6">t(6)A synthase</shortName>
    </alternativeName>
    <alternativeName>
        <fullName evidence="6">t(6)A37 threonylcarbamoyladenosine biosynthesis protein TsaD</fullName>
    </alternativeName>
    <alternativeName>
        <fullName evidence="6">tRNA threonylcarbamoyladenosine biosynthesis protein TsaD</fullName>
    </alternativeName>
</protein>
<reference evidence="8 9" key="1">
    <citation type="journal article" date="2016" name="Nat. Commun.">
        <title>Thousands of microbial genomes shed light on interconnected biogeochemical processes in an aquifer system.</title>
        <authorList>
            <person name="Anantharaman K."/>
            <person name="Brown C.T."/>
            <person name="Hug L.A."/>
            <person name="Sharon I."/>
            <person name="Castelle C.J."/>
            <person name="Probst A.J."/>
            <person name="Thomas B.C."/>
            <person name="Singh A."/>
            <person name="Wilkins M.J."/>
            <person name="Karaoz U."/>
            <person name="Brodie E.L."/>
            <person name="Williams K.H."/>
            <person name="Hubbard S.S."/>
            <person name="Banfield J.F."/>
        </authorList>
    </citation>
    <scope>NUCLEOTIDE SEQUENCE [LARGE SCALE GENOMIC DNA]</scope>
</reference>
<proteinExistence type="inferred from homology"/>
<evidence type="ECO:0000256" key="1">
    <source>
        <dbReference type="ARBA" id="ARBA00022679"/>
    </source>
</evidence>
<dbReference type="PANTHER" id="PTHR11735">
    <property type="entry name" value="TRNA N6-ADENOSINE THREONYLCARBAMOYLTRANSFERASE"/>
    <property type="match status" value="1"/>
</dbReference>
<accession>A0A1G2V1B1</accession>
<dbReference type="InterPro" id="IPR022450">
    <property type="entry name" value="TsaD"/>
</dbReference>
<dbReference type="InterPro" id="IPR017861">
    <property type="entry name" value="KAE1/TsaD"/>
</dbReference>
<gene>
    <name evidence="6" type="primary">tsaD</name>
    <name evidence="8" type="ORF">A2431_03970</name>
</gene>
<evidence type="ECO:0000256" key="4">
    <source>
        <dbReference type="ARBA" id="ARBA00023315"/>
    </source>
</evidence>
<dbReference type="Pfam" id="PF00814">
    <property type="entry name" value="TsaD"/>
    <property type="match status" value="1"/>
</dbReference>
<dbReference type="InterPro" id="IPR000905">
    <property type="entry name" value="Gcp-like_dom"/>
</dbReference>
<dbReference type="NCBIfam" id="TIGR00329">
    <property type="entry name" value="gcp_kae1"/>
    <property type="match status" value="1"/>
</dbReference>
<evidence type="ECO:0000256" key="2">
    <source>
        <dbReference type="ARBA" id="ARBA00022694"/>
    </source>
</evidence>
<keyword evidence="1 6" id="KW-0808">Transferase</keyword>
<keyword evidence="2 6" id="KW-0819">tRNA processing</keyword>
<feature type="binding site" evidence="6">
    <location>
        <position position="133"/>
    </location>
    <ligand>
        <name>Fe cation</name>
        <dbReference type="ChEBI" id="CHEBI:24875"/>
    </ligand>
</feature>
<comment type="subcellular location">
    <subcellularLocation>
        <location evidence="6">Cytoplasm</location>
    </subcellularLocation>
</comment>
<dbReference type="Proteomes" id="UP000177697">
    <property type="component" value="Unassembled WGS sequence"/>
</dbReference>
<feature type="binding site" evidence="6">
    <location>
        <position position="355"/>
    </location>
    <ligand>
        <name>Fe cation</name>
        <dbReference type="ChEBI" id="CHEBI:24875"/>
    </ligand>
</feature>
<evidence type="ECO:0000313" key="8">
    <source>
        <dbReference type="EMBL" id="OHB15409.1"/>
    </source>
</evidence>
<evidence type="ECO:0000259" key="7">
    <source>
        <dbReference type="Pfam" id="PF00814"/>
    </source>
</evidence>
<dbReference type="GO" id="GO:0005737">
    <property type="term" value="C:cytoplasm"/>
    <property type="evidence" value="ECO:0007669"/>
    <property type="project" value="UniProtKB-SubCell"/>
</dbReference>
<evidence type="ECO:0000256" key="5">
    <source>
        <dbReference type="ARBA" id="ARBA00048117"/>
    </source>
</evidence>
<dbReference type="EMBL" id="MHWW01000009">
    <property type="protein sequence ID" value="OHB15409.1"/>
    <property type="molecule type" value="Genomic_DNA"/>
</dbReference>
<evidence type="ECO:0000313" key="9">
    <source>
        <dbReference type="Proteomes" id="UP000177697"/>
    </source>
</evidence>
<dbReference type="GO" id="GO:0002949">
    <property type="term" value="P:tRNA threonylcarbamoyladenosine modification"/>
    <property type="evidence" value="ECO:0007669"/>
    <property type="project" value="UniProtKB-UniRule"/>
</dbReference>
<dbReference type="PANTHER" id="PTHR11735:SF6">
    <property type="entry name" value="TRNA N6-ADENOSINE THREONYLCARBAMOYLTRANSFERASE, MITOCHONDRIAL"/>
    <property type="match status" value="1"/>
</dbReference>
<comment type="function">
    <text evidence="6">Required for the formation of a threonylcarbamoyl group on adenosine at position 37 (t(6)A37) in tRNAs that read codons beginning with adenine. Is involved in the transfer of the threonylcarbamoyl moiety of threonylcarbamoyl-AMP (TC-AMP) to the N6 group of A37, together with TsaE and TsaB. TsaD likely plays a direct catalytic role in this reaction.</text>
</comment>
<dbReference type="GO" id="GO:0005506">
    <property type="term" value="F:iron ion binding"/>
    <property type="evidence" value="ECO:0007669"/>
    <property type="project" value="UniProtKB-UniRule"/>
</dbReference>
<evidence type="ECO:0000256" key="3">
    <source>
        <dbReference type="ARBA" id="ARBA00022723"/>
    </source>
</evidence>
<comment type="caution">
    <text evidence="6">Lacks conserved residue(s) required for the propagation of feature annotation.</text>
</comment>
<keyword evidence="4 6" id="KW-0012">Acyltransferase</keyword>
<comment type="similarity">
    <text evidence="6">Belongs to the KAE1 / TsaD family.</text>
</comment>
<feature type="binding site" evidence="6">
    <location>
        <begin position="154"/>
        <end position="158"/>
    </location>
    <ligand>
        <name>substrate</name>
    </ligand>
</feature>
<feature type="binding site" evidence="6">
    <location>
        <position position="129"/>
    </location>
    <ligand>
        <name>Fe cation</name>
        <dbReference type="ChEBI" id="CHEBI:24875"/>
    </ligand>
</feature>